<dbReference type="Pfam" id="PF00486">
    <property type="entry name" value="Trans_reg_C"/>
    <property type="match status" value="1"/>
</dbReference>
<dbReference type="Gene3D" id="3.40.50.300">
    <property type="entry name" value="P-loop containing nucleotide triphosphate hydrolases"/>
    <property type="match status" value="1"/>
</dbReference>
<feature type="domain" description="OmpR/PhoB-type" evidence="6">
    <location>
        <begin position="1"/>
        <end position="94"/>
    </location>
</feature>
<dbReference type="InterPro" id="IPR051677">
    <property type="entry name" value="AfsR-DnrI-RedD_regulator"/>
</dbReference>
<comment type="caution">
    <text evidence="7">The sequence shown here is derived from an EMBL/GenBank/DDBJ whole genome shotgun (WGS) entry which is preliminary data.</text>
</comment>
<dbReference type="PRINTS" id="PR00364">
    <property type="entry name" value="DISEASERSIST"/>
</dbReference>
<dbReference type="InterPro" id="IPR027417">
    <property type="entry name" value="P-loop_NTPase"/>
</dbReference>
<keyword evidence="4" id="KW-0804">Transcription</keyword>
<name>A0A4R6SFZ8_LABRH</name>
<proteinExistence type="inferred from homology"/>
<dbReference type="InterPro" id="IPR005158">
    <property type="entry name" value="BTAD"/>
</dbReference>
<dbReference type="InterPro" id="IPR001867">
    <property type="entry name" value="OmpR/PhoB-type_DNA-bd"/>
</dbReference>
<evidence type="ECO:0000256" key="5">
    <source>
        <dbReference type="PROSITE-ProRule" id="PRU01091"/>
    </source>
</evidence>
<evidence type="ECO:0000256" key="4">
    <source>
        <dbReference type="ARBA" id="ARBA00023163"/>
    </source>
</evidence>
<dbReference type="PANTHER" id="PTHR35807:SF1">
    <property type="entry name" value="TRANSCRIPTIONAL REGULATOR REDD"/>
    <property type="match status" value="1"/>
</dbReference>
<dbReference type="Pfam" id="PF03704">
    <property type="entry name" value="BTAD"/>
    <property type="match status" value="1"/>
</dbReference>
<dbReference type="GO" id="GO:0003677">
    <property type="term" value="F:DNA binding"/>
    <property type="evidence" value="ECO:0007669"/>
    <property type="project" value="UniProtKB-UniRule"/>
</dbReference>
<dbReference type="SUPFAM" id="SSF52540">
    <property type="entry name" value="P-loop containing nucleoside triphosphate hydrolases"/>
    <property type="match status" value="1"/>
</dbReference>
<evidence type="ECO:0000259" key="6">
    <source>
        <dbReference type="PROSITE" id="PS51755"/>
    </source>
</evidence>
<keyword evidence="2" id="KW-0805">Transcription regulation</keyword>
<evidence type="ECO:0000256" key="2">
    <source>
        <dbReference type="ARBA" id="ARBA00023015"/>
    </source>
</evidence>
<keyword evidence="3 5" id="KW-0238">DNA-binding</keyword>
<dbReference type="SMART" id="SM01043">
    <property type="entry name" value="BTAD"/>
    <property type="match status" value="1"/>
</dbReference>
<gene>
    <name evidence="7" type="ORF">EV186_102425</name>
</gene>
<dbReference type="Proteomes" id="UP000295444">
    <property type="component" value="Unassembled WGS sequence"/>
</dbReference>
<dbReference type="SUPFAM" id="SSF46894">
    <property type="entry name" value="C-terminal effector domain of the bipartite response regulators"/>
    <property type="match status" value="1"/>
</dbReference>
<dbReference type="RefSeq" id="WP_133849260.1">
    <property type="nucleotide sequence ID" value="NZ_SNXZ01000002.1"/>
</dbReference>
<dbReference type="EMBL" id="SNXZ01000002">
    <property type="protein sequence ID" value="TDQ00564.1"/>
    <property type="molecule type" value="Genomic_DNA"/>
</dbReference>
<dbReference type="Gene3D" id="1.25.40.10">
    <property type="entry name" value="Tetratricopeptide repeat domain"/>
    <property type="match status" value="3"/>
</dbReference>
<dbReference type="SUPFAM" id="SSF48452">
    <property type="entry name" value="TPR-like"/>
    <property type="match status" value="3"/>
</dbReference>
<sequence length="1087" mass="115982">MRLPVVVRLLGPVRVERHGEAVDLGPSRQRAVFAVLALHANRPVPTERVLDAVWDDTPPRTGQAVVHSYVHRLRKVLGDSVGLHRTSDGYLLDPGAGALDVWAVERAASAAREAREAGNWSAAADGFADALRWWQGEPLDGLPGMFLAAQRSVLAERRWDLLEQRIECDLRSGRHRDVLAELTGLVAQRPLQENLRAHLILALYRCGRVADALSAYDDARRTLVDELGTEPSPPLRALHEQVLRADPALDPLGRARPLRTEPAHLPADLPSFTGRLAQLAVLDKLLERRAWAGPAICVVGGVGGVGKTALAVHWAQRVRDQFPDGQLYVDLRGHGELAPVDPADAAAGFLRALGVADRDVPLDGDERSVLLRSLLAARRLLMVLDNARSAQQVRPLLPGSSGCVVLVTSRAELAGLAGLNDAVLVRLDVLGDGEGRDLLARLLGADRVAAEPGAAAELVAVCDRLPLALRIAATNVAAQGLTLADAVAELRGNPLPALRLPGDDGAAVHATFAVSYDALNRVDRLVYRRAGMMPGADFDVSAIAVVTGLTPAASRASVRRLVAAHLLERRDDGRFRMHDLVRFHALSCAAAEDAEPVRDAAQRQLIGWYLAKTTAAAAVIPYGAGLLTPPGHAGLPAYQVQPFRDTAEALDWLNAECPTLLMIVRAAADGDTPAVAWLITNALRGYFSTRGTRTEQVAFGAAALAAADRTDDLVGQCVAHLMLAGGHWRAGGRDRAKNHSRTAQRLAERLDWPHAMAISLNQQGLVHTDDGELAAGLDFYRRSIEVNLLAGQAKAAASALNNLGTALKDSGELTESERCYRTLLSDDSPLGGHIARPLALGNLGDVLWLLGRYAESERCLREAIRISRADHQHLAEGALLLYLARTQASTGDKAGAASTMSAVQALRDDGVAVDDALRLNVIGMLLLIDGSPAAAAHYRAGLDAVITDGTCYDIGEALIGLARSHYARGEDTRAHDVATHAYAIARDTGMQVIAGQAQAVRAGVHLRRGELTEAQSIGDCALRWFHRAGHPAGRARALTVLARVRHRLGDMPAADAAGQEATDLYGELGGPACRRALTMLDGASCCR</sequence>
<organism evidence="7 8">
    <name type="scientific">Labedaea rhizosphaerae</name>
    <dbReference type="NCBI Taxonomy" id="598644"/>
    <lineage>
        <taxon>Bacteria</taxon>
        <taxon>Bacillati</taxon>
        <taxon>Actinomycetota</taxon>
        <taxon>Actinomycetes</taxon>
        <taxon>Pseudonocardiales</taxon>
        <taxon>Pseudonocardiaceae</taxon>
        <taxon>Labedaea</taxon>
    </lineage>
</organism>
<keyword evidence="8" id="KW-1185">Reference proteome</keyword>
<dbReference type="OrthoDB" id="7628974at2"/>
<evidence type="ECO:0000313" key="8">
    <source>
        <dbReference type="Proteomes" id="UP000295444"/>
    </source>
</evidence>
<dbReference type="SMART" id="SM00862">
    <property type="entry name" value="Trans_reg_C"/>
    <property type="match status" value="1"/>
</dbReference>
<reference evidence="7 8" key="1">
    <citation type="submission" date="2019-03" db="EMBL/GenBank/DDBJ databases">
        <title>Genomic Encyclopedia of Type Strains, Phase IV (KMG-IV): sequencing the most valuable type-strain genomes for metagenomic binning, comparative biology and taxonomic classification.</title>
        <authorList>
            <person name="Goeker M."/>
        </authorList>
    </citation>
    <scope>NUCLEOTIDE SEQUENCE [LARGE SCALE GENOMIC DNA]</scope>
    <source>
        <strain evidence="7 8">DSM 45361</strain>
    </source>
</reference>
<protein>
    <submittedName>
        <fullName evidence="7">DNA-binding SARP family transcriptional activator</fullName>
    </submittedName>
</protein>
<evidence type="ECO:0000256" key="1">
    <source>
        <dbReference type="ARBA" id="ARBA00005820"/>
    </source>
</evidence>
<dbReference type="InterPro" id="IPR036388">
    <property type="entry name" value="WH-like_DNA-bd_sf"/>
</dbReference>
<dbReference type="Gene3D" id="1.10.10.10">
    <property type="entry name" value="Winged helix-like DNA-binding domain superfamily/Winged helix DNA-binding domain"/>
    <property type="match status" value="1"/>
</dbReference>
<dbReference type="CDD" id="cd15831">
    <property type="entry name" value="BTAD"/>
    <property type="match status" value="1"/>
</dbReference>
<dbReference type="Pfam" id="PF13424">
    <property type="entry name" value="TPR_12"/>
    <property type="match status" value="1"/>
</dbReference>
<dbReference type="SMART" id="SM00028">
    <property type="entry name" value="TPR"/>
    <property type="match status" value="4"/>
</dbReference>
<dbReference type="PROSITE" id="PS51755">
    <property type="entry name" value="OMPR_PHOB"/>
    <property type="match status" value="1"/>
</dbReference>
<dbReference type="PANTHER" id="PTHR35807">
    <property type="entry name" value="TRANSCRIPTIONAL REGULATOR REDD-RELATED"/>
    <property type="match status" value="1"/>
</dbReference>
<dbReference type="InterPro" id="IPR011990">
    <property type="entry name" value="TPR-like_helical_dom_sf"/>
</dbReference>
<dbReference type="GO" id="GO:0000160">
    <property type="term" value="P:phosphorelay signal transduction system"/>
    <property type="evidence" value="ECO:0007669"/>
    <property type="project" value="InterPro"/>
</dbReference>
<comment type="similarity">
    <text evidence="1">Belongs to the AfsR/DnrI/RedD regulatory family.</text>
</comment>
<feature type="DNA-binding region" description="OmpR/PhoB-type" evidence="5">
    <location>
        <begin position="1"/>
        <end position="94"/>
    </location>
</feature>
<dbReference type="InterPro" id="IPR016032">
    <property type="entry name" value="Sig_transdc_resp-reg_C-effctor"/>
</dbReference>
<dbReference type="GO" id="GO:0043531">
    <property type="term" value="F:ADP binding"/>
    <property type="evidence" value="ECO:0007669"/>
    <property type="project" value="InterPro"/>
</dbReference>
<dbReference type="AlphaFoldDB" id="A0A4R6SFZ8"/>
<evidence type="ECO:0000256" key="3">
    <source>
        <dbReference type="ARBA" id="ARBA00023125"/>
    </source>
</evidence>
<accession>A0A4R6SFZ8</accession>
<dbReference type="GO" id="GO:0006355">
    <property type="term" value="P:regulation of DNA-templated transcription"/>
    <property type="evidence" value="ECO:0007669"/>
    <property type="project" value="InterPro"/>
</dbReference>
<dbReference type="Pfam" id="PF13374">
    <property type="entry name" value="TPR_10"/>
    <property type="match status" value="1"/>
</dbReference>
<dbReference type="InterPro" id="IPR019734">
    <property type="entry name" value="TPR_rpt"/>
</dbReference>
<evidence type="ECO:0000313" key="7">
    <source>
        <dbReference type="EMBL" id="TDQ00564.1"/>
    </source>
</evidence>